<dbReference type="Proteomes" id="UP000228380">
    <property type="component" value="Chromosome 4"/>
</dbReference>
<reference evidence="3" key="1">
    <citation type="journal article" date="2019" name="Nat. Commun.">
        <title>Genome-wide association mapping of date palm fruit traits.</title>
        <authorList>
            <person name="Hazzouri K.M."/>
            <person name="Gros-Balthazard M."/>
            <person name="Flowers J.M."/>
            <person name="Copetti D."/>
            <person name="Lemansour A."/>
            <person name="Lebrun M."/>
            <person name="Masmoudi K."/>
            <person name="Ferrand S."/>
            <person name="Dhar M.I."/>
            <person name="Fresquez Z.A."/>
            <person name="Rosas U."/>
            <person name="Zhang J."/>
            <person name="Talag J."/>
            <person name="Lee S."/>
            <person name="Kudrna D."/>
            <person name="Powell R.F."/>
            <person name="Leitch I.J."/>
            <person name="Krueger R.R."/>
            <person name="Wing R.A."/>
            <person name="Amiri K.M.A."/>
            <person name="Purugganan M.D."/>
        </authorList>
    </citation>
    <scope>NUCLEOTIDE SEQUENCE [LARGE SCALE GENOMIC DNA]</scope>
    <source>
        <strain evidence="3">cv. Khalas</strain>
    </source>
</reference>
<protein>
    <submittedName>
        <fullName evidence="4">F-box/FBD/LRR-repeat protein At2g26030-like isoform X2</fullName>
    </submittedName>
</protein>
<dbReference type="InterPro" id="IPR055357">
    <property type="entry name" value="LRR_At1g61320_AtMIF1"/>
</dbReference>
<dbReference type="SUPFAM" id="SSF52058">
    <property type="entry name" value="L domain-like"/>
    <property type="match status" value="1"/>
</dbReference>
<organism evidence="3 4">
    <name type="scientific">Phoenix dactylifera</name>
    <name type="common">Date palm</name>
    <dbReference type="NCBI Taxonomy" id="42345"/>
    <lineage>
        <taxon>Eukaryota</taxon>
        <taxon>Viridiplantae</taxon>
        <taxon>Streptophyta</taxon>
        <taxon>Embryophyta</taxon>
        <taxon>Tracheophyta</taxon>
        <taxon>Spermatophyta</taxon>
        <taxon>Magnoliopsida</taxon>
        <taxon>Liliopsida</taxon>
        <taxon>Arecaceae</taxon>
        <taxon>Coryphoideae</taxon>
        <taxon>Phoeniceae</taxon>
        <taxon>Phoenix</taxon>
    </lineage>
</organism>
<dbReference type="AlphaFoldDB" id="A0A8B9AF65"/>
<reference evidence="4" key="2">
    <citation type="submission" date="2025-08" db="UniProtKB">
        <authorList>
            <consortium name="RefSeq"/>
        </authorList>
    </citation>
    <scope>IDENTIFICATION</scope>
    <source>
        <tissue evidence="4">Young leaves</tissue>
    </source>
</reference>
<sequence length="361" mass="41083">MAATTKAPALRVRRSRGGGEPLHRRPHLRLLEAVATEREKEESSRLSTAAAAAAIVRNAESTVGDLVQRSVRELDLALALNGKLPRCIFTCKTLSILKLTLNNHLRDMEFPINLSRLETLHLSATTFEGDTLVKLISGCPVLECLKMMFCKFYVLEINSRKLKHLDLLETGSRRARVRVVAPGLKSLDIRSLKAQEISLEHLTSLERADLRNLTFHGETRVFRSLYAVSSLQLNDSALEYIFKEMLFSQSAPTRLQRLKNLKLMTCMSDAPLEAITCLLHQSPNLENLVIEFYKEARFERTFWEEKRPVPDSFFGKLELLGNLKSVEIRHFKSRTSTHELVKFFLSNGKRLEKMLIIPKQG</sequence>
<keyword evidence="3" id="KW-1185">Reference proteome</keyword>
<gene>
    <name evidence="4" type="primary">LOC103697835</name>
</gene>
<dbReference type="PANTHER" id="PTHR31900">
    <property type="entry name" value="F-BOX/RNI SUPERFAMILY PROTEIN-RELATED"/>
    <property type="match status" value="1"/>
</dbReference>
<evidence type="ECO:0000313" key="4">
    <source>
        <dbReference type="RefSeq" id="XP_038981874.1"/>
    </source>
</evidence>
<evidence type="ECO:0000313" key="3">
    <source>
        <dbReference type="Proteomes" id="UP000228380"/>
    </source>
</evidence>
<feature type="region of interest" description="Disordered" evidence="1">
    <location>
        <begin position="1"/>
        <end position="23"/>
    </location>
</feature>
<proteinExistence type="predicted"/>
<dbReference type="InterPro" id="IPR050232">
    <property type="entry name" value="FBL13/AtMIF1-like"/>
</dbReference>
<name>A0A8B9AF65_PHODC</name>
<dbReference type="InterPro" id="IPR032675">
    <property type="entry name" value="LRR_dom_sf"/>
</dbReference>
<evidence type="ECO:0000259" key="2">
    <source>
        <dbReference type="Pfam" id="PF23622"/>
    </source>
</evidence>
<dbReference type="RefSeq" id="XP_038981874.1">
    <property type="nucleotide sequence ID" value="XM_039125946.1"/>
</dbReference>
<dbReference type="Pfam" id="PF23622">
    <property type="entry name" value="LRR_At1g61320_AtMIF1"/>
    <property type="match status" value="1"/>
</dbReference>
<dbReference type="Gene3D" id="3.80.10.10">
    <property type="entry name" value="Ribonuclease Inhibitor"/>
    <property type="match status" value="2"/>
</dbReference>
<evidence type="ECO:0000256" key="1">
    <source>
        <dbReference type="SAM" id="MobiDB-lite"/>
    </source>
</evidence>
<accession>A0A8B9AF65</accession>
<dbReference type="PANTHER" id="PTHR31900:SF30">
    <property type="entry name" value="SUPERFAMILY PROTEIN, PUTATIVE-RELATED"/>
    <property type="match status" value="1"/>
</dbReference>
<feature type="domain" description="At1g61320/AtMIF1 LRR" evidence="2">
    <location>
        <begin position="92"/>
        <end position="354"/>
    </location>
</feature>
<dbReference type="GeneID" id="103697835"/>